<proteinExistence type="predicted"/>
<protein>
    <submittedName>
        <fullName evidence="1">Uncharacterized protein</fullName>
    </submittedName>
</protein>
<comment type="caution">
    <text evidence="1">The sequence shown here is derived from an EMBL/GenBank/DDBJ whole genome shotgun (WGS) entry which is preliminary data.</text>
</comment>
<gene>
    <name evidence="1" type="ORF">RAK27_05330</name>
</gene>
<accession>A0AAW9JN88</accession>
<dbReference type="Proteomes" id="UP001290462">
    <property type="component" value="Unassembled WGS sequence"/>
</dbReference>
<evidence type="ECO:0000313" key="2">
    <source>
        <dbReference type="Proteomes" id="UP001290462"/>
    </source>
</evidence>
<dbReference type="AlphaFoldDB" id="A0AAW9JN88"/>
<dbReference type="RefSeq" id="WP_322808651.1">
    <property type="nucleotide sequence ID" value="NZ_JAVBVO010000003.1"/>
</dbReference>
<dbReference type="EMBL" id="JAVBVO010000003">
    <property type="protein sequence ID" value="MDZ5758075.1"/>
    <property type="molecule type" value="Genomic_DNA"/>
</dbReference>
<sequence>MNNFLAIIIAPVLTFFGIWLTNSHNIKVMKEQNNLQKDIVREEHKNSMEKLEKEKYFEGKLEEENRIRKINEERLTNIYYPIIKIYDMQDKEEEKTDNYQDGLNKTQCVEIWQIINNDANKILLGSNSIKAFHEAESELIYAEKNLNPSDPNLQYYESGFDSSGDFRRLIQSKIIESEKLLDIY</sequence>
<reference evidence="1" key="1">
    <citation type="submission" date="2023-08" db="EMBL/GenBank/DDBJ databases">
        <title>Genomic characterization of piscicolin 126 produced by Carnobacterium maltaromaticum CM22 strain isolated from salmon (Salmo salar).</title>
        <authorList>
            <person name="Gonzalez-Gragera E."/>
            <person name="Garcia-Lopez J.D."/>
            <person name="Teso-Perez C."/>
            <person name="Gimenez-Hernandez I."/>
            <person name="Peralta-Sanchez J.M."/>
            <person name="Valdivia E."/>
            <person name="Montalban-Lopez M."/>
            <person name="Martin-Platero A.M."/>
            <person name="Banos A."/>
            <person name="Martinez-Bueno M."/>
        </authorList>
    </citation>
    <scope>NUCLEOTIDE SEQUENCE</scope>
    <source>
        <strain evidence="1">CM22</strain>
    </source>
</reference>
<name>A0AAW9JN88_CARML</name>
<organism evidence="1 2">
    <name type="scientific">Carnobacterium maltaromaticum</name>
    <name type="common">Carnobacterium piscicola</name>
    <dbReference type="NCBI Taxonomy" id="2751"/>
    <lineage>
        <taxon>Bacteria</taxon>
        <taxon>Bacillati</taxon>
        <taxon>Bacillota</taxon>
        <taxon>Bacilli</taxon>
        <taxon>Lactobacillales</taxon>
        <taxon>Carnobacteriaceae</taxon>
        <taxon>Carnobacterium</taxon>
    </lineage>
</organism>
<evidence type="ECO:0000313" key="1">
    <source>
        <dbReference type="EMBL" id="MDZ5758075.1"/>
    </source>
</evidence>